<name>A0A8T1TL60_9STRA</name>
<accession>A0A8T1TL60</accession>
<protein>
    <submittedName>
        <fullName evidence="2">Uncharacterized protein</fullName>
    </submittedName>
</protein>
<comment type="caution">
    <text evidence="2">The sequence shown here is derived from an EMBL/GenBank/DDBJ whole genome shotgun (WGS) entry which is preliminary data.</text>
</comment>
<evidence type="ECO:0000313" key="3">
    <source>
        <dbReference type="Proteomes" id="UP000688947"/>
    </source>
</evidence>
<evidence type="ECO:0000313" key="2">
    <source>
        <dbReference type="EMBL" id="KAG6941821.1"/>
    </source>
</evidence>
<organism evidence="2 3">
    <name type="scientific">Phytophthora cactorum</name>
    <dbReference type="NCBI Taxonomy" id="29920"/>
    <lineage>
        <taxon>Eukaryota</taxon>
        <taxon>Sar</taxon>
        <taxon>Stramenopiles</taxon>
        <taxon>Oomycota</taxon>
        <taxon>Peronosporomycetes</taxon>
        <taxon>Peronosporales</taxon>
        <taxon>Peronosporaceae</taxon>
        <taxon>Phytophthora</taxon>
    </lineage>
</organism>
<gene>
    <name evidence="2" type="ORF">JG687_00019424</name>
</gene>
<dbReference type="Proteomes" id="UP000688947">
    <property type="component" value="Unassembled WGS sequence"/>
</dbReference>
<feature type="compositionally biased region" description="Polar residues" evidence="1">
    <location>
        <begin position="15"/>
        <end position="30"/>
    </location>
</feature>
<reference evidence="2" key="1">
    <citation type="submission" date="2021-01" db="EMBL/GenBank/DDBJ databases">
        <title>Phytophthora aleatoria, a newly-described species from Pinus radiata is distinct from Phytophthora cactorum isolates based on comparative genomics.</title>
        <authorList>
            <person name="Mcdougal R."/>
            <person name="Panda P."/>
            <person name="Williams N."/>
            <person name="Studholme D.J."/>
        </authorList>
    </citation>
    <scope>NUCLEOTIDE SEQUENCE</scope>
    <source>
        <strain evidence="2">NZFS 3830</strain>
    </source>
</reference>
<dbReference type="EMBL" id="JAENGZ010003292">
    <property type="protein sequence ID" value="KAG6941821.1"/>
    <property type="molecule type" value="Genomic_DNA"/>
</dbReference>
<dbReference type="AlphaFoldDB" id="A0A8T1TL60"/>
<sequence length="64" mass="7092">MYAIVIRNENHTHSHPTSSTEASSYLTTKTLPLDDEDREDVRTLADARVSSAAYNLKNSAEPIS</sequence>
<evidence type="ECO:0000256" key="1">
    <source>
        <dbReference type="SAM" id="MobiDB-lite"/>
    </source>
</evidence>
<proteinExistence type="predicted"/>
<dbReference type="VEuPathDB" id="FungiDB:PC110_g14597"/>
<dbReference type="OrthoDB" id="127711at2759"/>
<feature type="region of interest" description="Disordered" evidence="1">
    <location>
        <begin position="1"/>
        <end position="38"/>
    </location>
</feature>